<comment type="caution">
    <text evidence="1">The sequence shown here is derived from an EMBL/GenBank/DDBJ whole genome shotgun (WGS) entry which is preliminary data.</text>
</comment>
<dbReference type="InterPro" id="IPR032675">
    <property type="entry name" value="LRR_dom_sf"/>
</dbReference>
<proteinExistence type="predicted"/>
<reference evidence="1" key="1">
    <citation type="submission" date="2020-12" db="EMBL/GenBank/DDBJ databases">
        <title>Metabolic potential, ecology and presence of endohyphal bacteria is reflected in genomic diversity of Mucoromycotina.</title>
        <authorList>
            <person name="Muszewska A."/>
            <person name="Okrasinska A."/>
            <person name="Steczkiewicz K."/>
            <person name="Drgas O."/>
            <person name="Orlowska M."/>
            <person name="Perlinska-Lenart U."/>
            <person name="Aleksandrzak-Piekarczyk T."/>
            <person name="Szatraj K."/>
            <person name="Zielenkiewicz U."/>
            <person name="Pilsyk S."/>
            <person name="Malc E."/>
            <person name="Mieczkowski P."/>
            <person name="Kruszewska J.S."/>
            <person name="Biernat P."/>
            <person name="Pawlowska J."/>
        </authorList>
    </citation>
    <scope>NUCLEOTIDE SEQUENCE</scope>
    <source>
        <strain evidence="1">CBS 226.32</strain>
    </source>
</reference>
<evidence type="ECO:0000313" key="1">
    <source>
        <dbReference type="EMBL" id="KAG2202603.1"/>
    </source>
</evidence>
<dbReference type="SUPFAM" id="SSF52047">
    <property type="entry name" value="RNI-like"/>
    <property type="match status" value="1"/>
</dbReference>
<evidence type="ECO:0000313" key="2">
    <source>
        <dbReference type="Proteomes" id="UP000650833"/>
    </source>
</evidence>
<dbReference type="EMBL" id="JAEPRC010000254">
    <property type="protein sequence ID" value="KAG2202603.1"/>
    <property type="molecule type" value="Genomic_DNA"/>
</dbReference>
<accession>A0A8H7R3G2</accession>
<sequence length="638" mass="74832">MDFPAELIELIAEYLPNHQQYKCLTFSRSWFESVQRAMYKVIHIKNRNQFKLFIQTIKKKGYLVRQLYLSSDKSTSKKIVGITSFELDQLAMYCPYMEILDFDQEIWKYSKLSSKEWKCLRQLPTFNIHTTPTLTWNSRHKLTQLRLHGELVSSLFDQQQASLIRLLINIPQLQQLYMNSKQNKSHVIQVSLQDIESIHTAAPLLTDLELSGSFKFNMDYTSQSDILELMQQITQSSIKNLKLKATIPPQWIYYIAKKYPELQEFDIEILDSSMTAYHTYKKISCSTFQPSIPSDKEIQTLFSMLLHCCPRLRKIELDSVTGKMYMTEAFFDTLITHKHLKEIKMKSSTYNLVPRDHFFDLLVSRGQRVITGLGTEVIGTDLHISNILDPLSHFTKLTELVLCCGHPYFDCDINVVLNGCQQLLDLTIRSAHIMLQNQSQGQQQQNHPLKSLHLSTVSFSAHVFAYLSQTCHALKQLSFYECDQRDDNKNQIQISMPNNDFDLVSMNGIRLDSVPLQCHTWTPNARILSIETAKDNKRWYHAYNGNNCYHEKPRIQRLNERKSTIAEHYYQYGWINNQKYLQKAISKNSKTQQLQRQHYLYSRTSKEWEEDLFFGCISIQCKSIKNWELICNTTYHEF</sequence>
<name>A0A8H7R3G2_9FUNG</name>
<dbReference type="Proteomes" id="UP000650833">
    <property type="component" value="Unassembled WGS sequence"/>
</dbReference>
<protein>
    <recommendedName>
        <fullName evidence="3">F-box domain-containing protein</fullName>
    </recommendedName>
</protein>
<gene>
    <name evidence="1" type="ORF">INT46_006166</name>
</gene>
<evidence type="ECO:0008006" key="3">
    <source>
        <dbReference type="Google" id="ProtNLM"/>
    </source>
</evidence>
<dbReference type="AlphaFoldDB" id="A0A8H7R3G2"/>
<dbReference type="OrthoDB" id="2216077at2759"/>
<keyword evidence="2" id="KW-1185">Reference proteome</keyword>
<organism evidence="1 2">
    <name type="scientific">Mucor plumbeus</name>
    <dbReference type="NCBI Taxonomy" id="97098"/>
    <lineage>
        <taxon>Eukaryota</taxon>
        <taxon>Fungi</taxon>
        <taxon>Fungi incertae sedis</taxon>
        <taxon>Mucoromycota</taxon>
        <taxon>Mucoromycotina</taxon>
        <taxon>Mucoromycetes</taxon>
        <taxon>Mucorales</taxon>
        <taxon>Mucorineae</taxon>
        <taxon>Mucoraceae</taxon>
        <taxon>Mucor</taxon>
    </lineage>
</organism>
<dbReference type="Gene3D" id="3.80.10.10">
    <property type="entry name" value="Ribonuclease Inhibitor"/>
    <property type="match status" value="1"/>
</dbReference>